<evidence type="ECO:0000313" key="9">
    <source>
        <dbReference type="Proteomes" id="UP000829817"/>
    </source>
</evidence>
<dbReference type="PROSITE" id="PS51123">
    <property type="entry name" value="OMPA_2"/>
    <property type="match status" value="1"/>
</dbReference>
<keyword evidence="2 6" id="KW-0732">Signal</keyword>
<dbReference type="Gene3D" id="3.30.1450.10">
    <property type="match status" value="1"/>
</dbReference>
<dbReference type="PANTHER" id="PTHR30329:SF21">
    <property type="entry name" value="LIPOPROTEIN YIAD-RELATED"/>
    <property type="match status" value="1"/>
</dbReference>
<evidence type="ECO:0000256" key="1">
    <source>
        <dbReference type="ARBA" id="ARBA00004442"/>
    </source>
</evidence>
<dbReference type="InterPro" id="IPR007450">
    <property type="entry name" value="BamE_dom"/>
</dbReference>
<dbReference type="PROSITE" id="PS51257">
    <property type="entry name" value="PROKAR_LIPOPROTEIN"/>
    <property type="match status" value="1"/>
</dbReference>
<reference evidence="8 9" key="1">
    <citation type="journal article" date="2022" name="Res Sq">
        <title>Evolution of multicellular longitudinally dividing oral cavity symbionts (Neisseriaceae).</title>
        <authorList>
            <person name="Nyongesa S."/>
            <person name="Weber P."/>
            <person name="Bernet E."/>
            <person name="Pullido F."/>
            <person name="Nieckarz M."/>
            <person name="Delaby M."/>
            <person name="Nieves C."/>
            <person name="Viehboeck T."/>
            <person name="Krause N."/>
            <person name="Rivera-Millot A."/>
            <person name="Nakamura A."/>
            <person name="Vischer N."/>
            <person name="VanNieuwenhze M."/>
            <person name="Brun Y."/>
            <person name="Cava F."/>
            <person name="Bulgheresi S."/>
            <person name="Veyrier F."/>
        </authorList>
    </citation>
    <scope>NUCLEOTIDE SEQUENCE [LARGE SCALE GENOMIC DNA]</scope>
    <source>
        <strain evidence="8 9">CCUG 63373m</strain>
    </source>
</reference>
<evidence type="ECO:0000259" key="7">
    <source>
        <dbReference type="PROSITE" id="PS51123"/>
    </source>
</evidence>
<evidence type="ECO:0000256" key="6">
    <source>
        <dbReference type="SAM" id="SignalP"/>
    </source>
</evidence>
<proteinExistence type="predicted"/>
<protein>
    <submittedName>
        <fullName evidence="8">OmpA family protein</fullName>
    </submittedName>
</protein>
<evidence type="ECO:0000256" key="4">
    <source>
        <dbReference type="ARBA" id="ARBA00023237"/>
    </source>
</evidence>
<keyword evidence="9" id="KW-1185">Reference proteome</keyword>
<feature type="signal peptide" evidence="6">
    <location>
        <begin position="1"/>
        <end position="18"/>
    </location>
</feature>
<evidence type="ECO:0000256" key="5">
    <source>
        <dbReference type="PROSITE-ProRule" id="PRU00473"/>
    </source>
</evidence>
<feature type="domain" description="OmpA-like" evidence="7">
    <location>
        <begin position="127"/>
        <end position="249"/>
    </location>
</feature>
<dbReference type="SUPFAM" id="SSF103088">
    <property type="entry name" value="OmpA-like"/>
    <property type="match status" value="1"/>
</dbReference>
<name>A0ABY4DQX9_9NEIS</name>
<dbReference type="Pfam" id="PF00691">
    <property type="entry name" value="OmpA"/>
    <property type="match status" value="1"/>
</dbReference>
<dbReference type="InterPro" id="IPR006665">
    <property type="entry name" value="OmpA-like"/>
</dbReference>
<gene>
    <name evidence="8" type="ORF">LVJ83_10925</name>
</gene>
<evidence type="ECO:0000313" key="8">
    <source>
        <dbReference type="EMBL" id="UOO81453.1"/>
    </source>
</evidence>
<dbReference type="Pfam" id="PF04355">
    <property type="entry name" value="BamE"/>
    <property type="match status" value="1"/>
</dbReference>
<dbReference type="InterPro" id="IPR050330">
    <property type="entry name" value="Bact_OuterMem_StrucFunc"/>
</dbReference>
<dbReference type="EMBL" id="CP091508">
    <property type="protein sequence ID" value="UOO81453.1"/>
    <property type="molecule type" value="Genomic_DNA"/>
</dbReference>
<keyword evidence="3 5" id="KW-0472">Membrane</keyword>
<dbReference type="InterPro" id="IPR006690">
    <property type="entry name" value="OMPA-like_CS"/>
</dbReference>
<dbReference type="PROSITE" id="PS01068">
    <property type="entry name" value="OMPA_1"/>
    <property type="match status" value="1"/>
</dbReference>
<keyword evidence="4" id="KW-0998">Cell outer membrane</keyword>
<evidence type="ECO:0000256" key="3">
    <source>
        <dbReference type="ARBA" id="ARBA00023136"/>
    </source>
</evidence>
<evidence type="ECO:0000256" key="2">
    <source>
        <dbReference type="ARBA" id="ARBA00022729"/>
    </source>
</evidence>
<organism evidence="8 9">
    <name type="scientific">Uruburuella testudinis</name>
    <dbReference type="NCBI Taxonomy" id="1282863"/>
    <lineage>
        <taxon>Bacteria</taxon>
        <taxon>Pseudomonadati</taxon>
        <taxon>Pseudomonadota</taxon>
        <taxon>Betaproteobacteria</taxon>
        <taxon>Neisseriales</taxon>
        <taxon>Neisseriaceae</taxon>
        <taxon>Uruburuella</taxon>
    </lineage>
</organism>
<comment type="subcellular location">
    <subcellularLocation>
        <location evidence="1">Cell outer membrane</location>
    </subcellularLocation>
</comment>
<dbReference type="Proteomes" id="UP000829817">
    <property type="component" value="Chromosome"/>
</dbReference>
<dbReference type="PANTHER" id="PTHR30329">
    <property type="entry name" value="STATOR ELEMENT OF FLAGELLAR MOTOR COMPLEX"/>
    <property type="match status" value="1"/>
</dbReference>
<sequence>MKQIAKYVLPFAAALVVAGCGLSHVSKEGTTEHPVWPEIQKAGVNFSGSQHGTWPNWDNVRQIEAGMNKQQLYYLIGKPHFNEGFFNVREWDYVFNYRQNGEHKTCQFKVLFDNHMNAQSFFWKPAGCDNRFELSADLLFGFDEASLTEAGKEKLDSIIKSLKTQDTGRVNIAGYTDRLGSDFYNQALSQKRADAVKAYLIQQGFEADSVVAAGYGKADQVAACEAEQGEMLKACLQPNRRVVISASHE</sequence>
<dbReference type="InterPro" id="IPR036737">
    <property type="entry name" value="OmpA-like_sf"/>
</dbReference>
<accession>A0ABY4DQX9</accession>
<dbReference type="Gene3D" id="3.30.1330.60">
    <property type="entry name" value="OmpA-like domain"/>
    <property type="match status" value="1"/>
</dbReference>
<feature type="chain" id="PRO_5045817885" evidence="6">
    <location>
        <begin position="19"/>
        <end position="249"/>
    </location>
</feature>
<dbReference type="PRINTS" id="PR01021">
    <property type="entry name" value="OMPADOMAIN"/>
</dbReference>
<dbReference type="InterPro" id="IPR037873">
    <property type="entry name" value="BamE-like"/>
</dbReference>
<dbReference type="InterPro" id="IPR006664">
    <property type="entry name" value="OMP_bac"/>
</dbReference>
<dbReference type="RefSeq" id="WP_244784600.1">
    <property type="nucleotide sequence ID" value="NZ_CP091508.1"/>
</dbReference>
<dbReference type="CDD" id="cd07185">
    <property type="entry name" value="OmpA_C-like"/>
    <property type="match status" value="1"/>
</dbReference>